<gene>
    <name evidence="2" type="ORF">PIB30_023696</name>
</gene>
<evidence type="ECO:0000313" key="2">
    <source>
        <dbReference type="EMBL" id="MED6157498.1"/>
    </source>
</evidence>
<dbReference type="NCBIfam" id="TIGR01640">
    <property type="entry name" value="F_box_assoc_1"/>
    <property type="match status" value="1"/>
</dbReference>
<protein>
    <recommendedName>
        <fullName evidence="1">F-box associated beta-propeller type 3 domain-containing protein</fullName>
    </recommendedName>
</protein>
<evidence type="ECO:0000313" key="3">
    <source>
        <dbReference type="Proteomes" id="UP001341840"/>
    </source>
</evidence>
<reference evidence="2 3" key="1">
    <citation type="journal article" date="2023" name="Plants (Basel)">
        <title>Bridging the Gap: Combining Genomics and Transcriptomics Approaches to Understand Stylosanthes scabra, an Orphan Legume from the Brazilian Caatinga.</title>
        <authorList>
            <person name="Ferreira-Neto J.R.C."/>
            <person name="da Silva M.D."/>
            <person name="Binneck E."/>
            <person name="de Melo N.F."/>
            <person name="da Silva R.H."/>
            <person name="de Melo A.L.T.M."/>
            <person name="Pandolfi V."/>
            <person name="Bustamante F.O."/>
            <person name="Brasileiro-Vidal A.C."/>
            <person name="Benko-Iseppon A.M."/>
        </authorList>
    </citation>
    <scope>NUCLEOTIDE SEQUENCE [LARGE SCALE GENOMIC DNA]</scope>
    <source>
        <tissue evidence="2">Leaves</tissue>
    </source>
</reference>
<dbReference type="PANTHER" id="PTHR31111">
    <property type="entry name" value="BNAA05G37150D PROTEIN-RELATED"/>
    <property type="match status" value="1"/>
</dbReference>
<organism evidence="2 3">
    <name type="scientific">Stylosanthes scabra</name>
    <dbReference type="NCBI Taxonomy" id="79078"/>
    <lineage>
        <taxon>Eukaryota</taxon>
        <taxon>Viridiplantae</taxon>
        <taxon>Streptophyta</taxon>
        <taxon>Embryophyta</taxon>
        <taxon>Tracheophyta</taxon>
        <taxon>Spermatophyta</taxon>
        <taxon>Magnoliopsida</taxon>
        <taxon>eudicotyledons</taxon>
        <taxon>Gunneridae</taxon>
        <taxon>Pentapetalae</taxon>
        <taxon>rosids</taxon>
        <taxon>fabids</taxon>
        <taxon>Fabales</taxon>
        <taxon>Fabaceae</taxon>
        <taxon>Papilionoideae</taxon>
        <taxon>50 kb inversion clade</taxon>
        <taxon>dalbergioids sensu lato</taxon>
        <taxon>Dalbergieae</taxon>
        <taxon>Pterocarpus clade</taxon>
        <taxon>Stylosanthes</taxon>
    </lineage>
</organism>
<keyword evidence="3" id="KW-1185">Reference proteome</keyword>
<name>A0ABU6UCC3_9FABA</name>
<dbReference type="Proteomes" id="UP001341840">
    <property type="component" value="Unassembled WGS sequence"/>
</dbReference>
<dbReference type="EMBL" id="JASCZI010120912">
    <property type="protein sequence ID" value="MED6157498.1"/>
    <property type="molecule type" value="Genomic_DNA"/>
</dbReference>
<dbReference type="InterPro" id="IPR017451">
    <property type="entry name" value="F-box-assoc_interact_dom"/>
</dbReference>
<comment type="caution">
    <text evidence="2">The sequence shown here is derived from an EMBL/GenBank/DDBJ whole genome shotgun (WGS) entry which is preliminary data.</text>
</comment>
<accession>A0ABU6UCC3</accession>
<feature type="domain" description="F-box associated beta-propeller type 3" evidence="1">
    <location>
        <begin position="60"/>
        <end position="258"/>
    </location>
</feature>
<dbReference type="Pfam" id="PF08268">
    <property type="entry name" value="FBA_3"/>
    <property type="match status" value="1"/>
</dbReference>
<dbReference type="InterPro" id="IPR013187">
    <property type="entry name" value="F-box-assoc_dom_typ3"/>
</dbReference>
<evidence type="ECO:0000259" key="1">
    <source>
        <dbReference type="Pfam" id="PF08268"/>
    </source>
</evidence>
<proteinExistence type="predicted"/>
<sequence length="293" mass="34147">MLRLLVKSLQQFRSACKPWNALILSNCKFIMEQLHRAFAPCWDCRDLLVYVHSFPDEALTSYLRGKIFLSPSLSVPSKTFQGSPVLWNPTTMKFKILPQIKKYPMDTSSVHTRLGHDPSSDSDKVVEVLHSKGVNTAMVHIVGTDLWGEIKNFSDLPPFNVKFVNDIPYWIVKRSIFMVYHLNSSVIISSDMGRKEFHEVKPSMSVIGDLNLSLLKSWLCIVGRRFMNSEVWVMKEYGNDEFWTKFFIISIYEENHHSRPFYNIIHCISEDDENAMYNIIKENRNGDSLRRWK</sequence>
<dbReference type="PANTHER" id="PTHR31111:SF136">
    <property type="entry name" value="F-BOX ASSOCIATED DOMAIN-CONTAINING PROTEIN"/>
    <property type="match status" value="1"/>
</dbReference>